<dbReference type="AlphaFoldDB" id="A0A3L7A5Z4"/>
<dbReference type="GO" id="GO:0008270">
    <property type="term" value="F:zinc ion binding"/>
    <property type="evidence" value="ECO:0007669"/>
    <property type="project" value="InterPro"/>
</dbReference>
<dbReference type="SUPFAM" id="SSF51556">
    <property type="entry name" value="Metallo-dependent hydrolases"/>
    <property type="match status" value="1"/>
</dbReference>
<evidence type="ECO:0000256" key="6">
    <source>
        <dbReference type="SAM" id="MobiDB-lite"/>
    </source>
</evidence>
<feature type="binding site" evidence="4">
    <location>
        <position position="223"/>
    </location>
    <ligand>
        <name>Zn(2+)</name>
        <dbReference type="ChEBI" id="CHEBI:29105"/>
        <label>2</label>
    </ligand>
</feature>
<feature type="binding site" evidence="4">
    <location>
        <position position="64"/>
    </location>
    <ligand>
        <name>Zn(2+)</name>
        <dbReference type="ChEBI" id="CHEBI:29105"/>
        <label>1</label>
    </ligand>
</feature>
<feature type="binding site" evidence="4">
    <location>
        <position position="62"/>
    </location>
    <ligand>
        <name>Zn(2+)</name>
        <dbReference type="ChEBI" id="CHEBI:29105"/>
        <label>1</label>
    </ligand>
</feature>
<comment type="caution">
    <text evidence="7">The sequence shown here is derived from an EMBL/GenBank/DDBJ whole genome shotgun (WGS) entry which is preliminary data.</text>
</comment>
<dbReference type="InterPro" id="IPR032466">
    <property type="entry name" value="Metal_Hydrolase"/>
</dbReference>
<evidence type="ECO:0000256" key="2">
    <source>
        <dbReference type="ARBA" id="ARBA00022801"/>
    </source>
</evidence>
<dbReference type="Gene3D" id="3.20.20.140">
    <property type="entry name" value="Metal-dependent hydrolases"/>
    <property type="match status" value="1"/>
</dbReference>
<feature type="modified residue" description="N6-carboxylysine" evidence="3 5">
    <location>
        <position position="190"/>
    </location>
</feature>
<proteinExistence type="inferred from homology"/>
<reference evidence="7 8" key="1">
    <citation type="submission" date="2018-10" db="EMBL/GenBank/DDBJ databases">
        <authorList>
            <person name="Li J."/>
        </authorList>
    </citation>
    <scope>NUCLEOTIDE SEQUENCE [LARGE SCALE GENOMIC DNA]</scope>
    <source>
        <strain evidence="7 8">IF 016277</strain>
    </source>
</reference>
<evidence type="ECO:0000256" key="4">
    <source>
        <dbReference type="PIRSR" id="PIRSR601559-51"/>
    </source>
</evidence>
<dbReference type="GO" id="GO:0016787">
    <property type="term" value="F:hydrolase activity"/>
    <property type="evidence" value="ECO:0007669"/>
    <property type="project" value="UniProtKB-KW"/>
</dbReference>
<feature type="binding site" description="via carbamate group" evidence="4">
    <location>
        <position position="190"/>
    </location>
    <ligand>
        <name>Zn(2+)</name>
        <dbReference type="ChEBI" id="CHEBI:29105"/>
        <label>1</label>
    </ligand>
</feature>
<keyword evidence="1 4" id="KW-0479">Metal-binding</keyword>
<evidence type="ECO:0000313" key="7">
    <source>
        <dbReference type="EMBL" id="RLP74762.1"/>
    </source>
</evidence>
<dbReference type="PANTHER" id="PTHR10819">
    <property type="entry name" value="PHOSPHOTRIESTERASE-RELATED"/>
    <property type="match status" value="1"/>
</dbReference>
<dbReference type="Proteomes" id="UP000272503">
    <property type="component" value="Unassembled WGS sequence"/>
</dbReference>
<evidence type="ECO:0000256" key="3">
    <source>
        <dbReference type="PIRSR" id="PIRSR601559-50"/>
    </source>
</evidence>
<feature type="binding site" description="via carbamate group" evidence="4">
    <location>
        <position position="190"/>
    </location>
    <ligand>
        <name>Zn(2+)</name>
        <dbReference type="ChEBI" id="CHEBI:29105"/>
        <label>2</label>
    </ligand>
</feature>
<name>A0A3L7A5Z4_9MICO</name>
<evidence type="ECO:0000313" key="8">
    <source>
        <dbReference type="Proteomes" id="UP000272503"/>
    </source>
</evidence>
<keyword evidence="8" id="KW-1185">Reference proteome</keyword>
<feature type="binding site" evidence="4">
    <location>
        <position position="251"/>
    </location>
    <ligand>
        <name>Zn(2+)</name>
        <dbReference type="ChEBI" id="CHEBI:29105"/>
        <label>2</label>
    </ligand>
</feature>
<dbReference type="OrthoDB" id="9795018at2"/>
<protein>
    <submittedName>
        <fullName evidence="7">Aryldialkylphosphatase</fullName>
    </submittedName>
</protein>
<sequence>MPTRASNRGSTRWPRATPVPEPRRLRAVLPTDTAATLGGEGRIVRTVGGDIAPAVLGRTNYHEHLFQVSPLLAGDELDDEEASGREAESLAASGFGAMIEATPMGLGRNPAAVARIAARAGLHAVHVTGAHHGGHYPEDHPIRALSEDEMVGRWTAEIREGFGVDPGAQAELEAEQPAAAGSPVRAGMLKAGIRYWQIGPFERRALAAVARTHAETGAAIMVHLDYGSAAHEVLDLLEQDGVPRGRVVLAHIDRNLDSWLHADLIASGAYLGYDGPARHREAPDQAILECLERVVARVGSDNILLGGDVARASRYLAYGGMPGLEYLGRRFIPRLEVRLGADRVDALLARNAARLLALPAG</sequence>
<feature type="region of interest" description="Disordered" evidence="6">
    <location>
        <begin position="1"/>
        <end position="21"/>
    </location>
</feature>
<organism evidence="7 8">
    <name type="scientific">Mycetocola tolaasinivorans</name>
    <dbReference type="NCBI Taxonomy" id="76635"/>
    <lineage>
        <taxon>Bacteria</taxon>
        <taxon>Bacillati</taxon>
        <taxon>Actinomycetota</taxon>
        <taxon>Actinomycetes</taxon>
        <taxon>Micrococcales</taxon>
        <taxon>Microbacteriaceae</taxon>
        <taxon>Mycetocola</taxon>
    </lineage>
</organism>
<feature type="compositionally biased region" description="Polar residues" evidence="6">
    <location>
        <begin position="1"/>
        <end position="10"/>
    </location>
</feature>
<dbReference type="PIRSF" id="PIRSF016839">
    <property type="entry name" value="PhP"/>
    <property type="match status" value="1"/>
</dbReference>
<comment type="similarity">
    <text evidence="5">Belongs to the metallo-dependent hydrolases superfamily. Phosphotriesterase family.</text>
</comment>
<evidence type="ECO:0000256" key="5">
    <source>
        <dbReference type="PROSITE-ProRule" id="PRU00679"/>
    </source>
</evidence>
<dbReference type="PROSITE" id="PS51347">
    <property type="entry name" value="PHOSPHOTRIESTERASE_2"/>
    <property type="match status" value="1"/>
</dbReference>
<comment type="cofactor">
    <cofactor evidence="4">
        <name>a divalent metal cation</name>
        <dbReference type="ChEBI" id="CHEBI:60240"/>
    </cofactor>
    <text evidence="4">Binds 2 divalent metal cations per subunit.</text>
</comment>
<dbReference type="InterPro" id="IPR001559">
    <property type="entry name" value="Phosphotriesterase"/>
</dbReference>
<gene>
    <name evidence="7" type="ORF">D9V32_12035</name>
</gene>
<dbReference type="Pfam" id="PF02126">
    <property type="entry name" value="PTE"/>
    <property type="match status" value="1"/>
</dbReference>
<dbReference type="PANTHER" id="PTHR10819:SF3">
    <property type="entry name" value="PHOSPHOTRIESTERASE-RELATED PROTEIN"/>
    <property type="match status" value="1"/>
</dbReference>
<accession>A0A3L7A5Z4</accession>
<dbReference type="EMBL" id="RCUX01000009">
    <property type="protein sequence ID" value="RLP74762.1"/>
    <property type="molecule type" value="Genomic_DNA"/>
</dbReference>
<evidence type="ECO:0000256" key="1">
    <source>
        <dbReference type="ARBA" id="ARBA00022723"/>
    </source>
</evidence>
<feature type="binding site" evidence="4">
    <location>
        <position position="308"/>
    </location>
    <ligand>
        <name>Zn(2+)</name>
        <dbReference type="ChEBI" id="CHEBI:29105"/>
        <label>1</label>
    </ligand>
</feature>
<keyword evidence="2" id="KW-0378">Hydrolase</keyword>